<evidence type="ECO:0000313" key="2">
    <source>
        <dbReference type="EMBL" id="GFM97723.1"/>
    </source>
</evidence>
<dbReference type="RefSeq" id="WP_173313690.1">
    <property type="nucleotide sequence ID" value="NZ_BAAAUE010000001.1"/>
</dbReference>
<dbReference type="EMBL" id="BLWC01000001">
    <property type="protein sequence ID" value="GFM97723.1"/>
    <property type="molecule type" value="Genomic_DNA"/>
</dbReference>
<comment type="caution">
    <text evidence="2">The sequence shown here is derived from an EMBL/GenBank/DDBJ whole genome shotgun (WGS) entry which is preliminary data.</text>
</comment>
<sequence length="55" mass="5615">MPAITETTETERPDVVESAIEIVEEPGENGAAGDKADQGDGDTAEPLGAYAVLLA</sequence>
<name>A0A7J0C719_9ACTN</name>
<accession>A0A7J0C719</accession>
<organism evidence="2 4">
    <name type="scientific">Streptomyces fulvorobeus</name>
    <dbReference type="NCBI Taxonomy" id="284028"/>
    <lineage>
        <taxon>Bacteria</taxon>
        <taxon>Bacillati</taxon>
        <taxon>Actinomycetota</taxon>
        <taxon>Actinomycetes</taxon>
        <taxon>Kitasatosporales</taxon>
        <taxon>Streptomycetaceae</taxon>
        <taxon>Streptomyces</taxon>
    </lineage>
</organism>
<evidence type="ECO:0000313" key="4">
    <source>
        <dbReference type="Proteomes" id="UP000498980"/>
    </source>
</evidence>
<dbReference type="Proteomes" id="UP000498980">
    <property type="component" value="Unassembled WGS sequence"/>
</dbReference>
<dbReference type="AlphaFoldDB" id="A0A7J0C719"/>
<reference evidence="2 4" key="1">
    <citation type="submission" date="2020-05" db="EMBL/GenBank/DDBJ databases">
        <title>Whole genome shotgun sequence of Streptomyces fulvorobeus NBRC 15897.</title>
        <authorList>
            <person name="Komaki H."/>
            <person name="Tamura T."/>
        </authorList>
    </citation>
    <scope>NUCLEOTIDE SEQUENCE [LARGE SCALE GENOMIC DNA]</scope>
    <source>
        <strain evidence="2 4">NBRC 15897</strain>
    </source>
</reference>
<dbReference type="EMBL" id="JACCCF010000001">
    <property type="protein sequence ID" value="NYE41373.1"/>
    <property type="molecule type" value="Genomic_DNA"/>
</dbReference>
<proteinExistence type="predicted"/>
<dbReference type="Proteomes" id="UP000530403">
    <property type="component" value="Unassembled WGS sequence"/>
</dbReference>
<gene>
    <name evidence="3" type="ORF">HEB29_002384</name>
    <name evidence="2" type="ORF">Sfulv_25340</name>
</gene>
<evidence type="ECO:0000313" key="3">
    <source>
        <dbReference type="EMBL" id="NYE41373.1"/>
    </source>
</evidence>
<feature type="region of interest" description="Disordered" evidence="1">
    <location>
        <begin position="25"/>
        <end position="44"/>
    </location>
</feature>
<keyword evidence="4" id="KW-1185">Reference proteome</keyword>
<protein>
    <submittedName>
        <fullName evidence="2">Uncharacterized protein</fullName>
    </submittedName>
</protein>
<reference evidence="3 5" key="2">
    <citation type="submission" date="2020-07" db="EMBL/GenBank/DDBJ databases">
        <title>Sequencing the genomes of 1000 actinobacteria strains.</title>
        <authorList>
            <person name="Klenk H.-P."/>
        </authorList>
    </citation>
    <scope>NUCLEOTIDE SEQUENCE [LARGE SCALE GENOMIC DNA]</scope>
    <source>
        <strain evidence="3 5">DSM 41455</strain>
    </source>
</reference>
<evidence type="ECO:0000313" key="5">
    <source>
        <dbReference type="Proteomes" id="UP000530403"/>
    </source>
</evidence>
<evidence type="ECO:0000256" key="1">
    <source>
        <dbReference type="SAM" id="MobiDB-lite"/>
    </source>
</evidence>